<reference evidence="1 2" key="1">
    <citation type="submission" date="2020-04" db="EMBL/GenBank/DDBJ databases">
        <title>Genome-Wide Identification of 5-Methylcytosine Sites in Bacterial Genomes By High-Throughput Sequencing of MspJI Restriction Fragments.</title>
        <authorList>
            <person name="Wu V."/>
        </authorList>
    </citation>
    <scope>NUCLEOTIDE SEQUENCE [LARGE SCALE GENOMIC DNA]</scope>
    <source>
        <strain evidence="1 2">CCAP 1403/13f</strain>
    </source>
</reference>
<evidence type="ECO:0000313" key="2">
    <source>
        <dbReference type="Proteomes" id="UP000502433"/>
    </source>
</evidence>
<dbReference type="Proteomes" id="UP000502433">
    <property type="component" value="Chromosome"/>
</dbReference>
<evidence type="ECO:0008006" key="3">
    <source>
        <dbReference type="Google" id="ProtNLM"/>
    </source>
</evidence>
<reference evidence="1 2" key="2">
    <citation type="submission" date="2020-04" db="EMBL/GenBank/DDBJ databases">
        <authorList>
            <person name="Fomenkov A."/>
            <person name="Anton B.P."/>
            <person name="Roberts R.J."/>
        </authorList>
    </citation>
    <scope>NUCLEOTIDE SEQUENCE [LARGE SCALE GENOMIC DNA]</scope>
    <source>
        <strain evidence="1 2">CCAP 1403/13f</strain>
    </source>
</reference>
<proteinExistence type="predicted"/>
<dbReference type="EMBL" id="CP051206">
    <property type="protein sequence ID" value="QJB42824.1"/>
    <property type="molecule type" value="Genomic_DNA"/>
</dbReference>
<dbReference type="KEGG" id="dfs:HGD76_03915"/>
<name>A0A6H2BVM5_DOLFA</name>
<gene>
    <name evidence="1" type="ORF">HGD76_03915</name>
</gene>
<accession>A0A6H2BVM5</accession>
<organism evidence="1 2">
    <name type="scientific">Dolichospermum flos-aquae CCAP 1403/13F</name>
    <dbReference type="NCBI Taxonomy" id="315271"/>
    <lineage>
        <taxon>Bacteria</taxon>
        <taxon>Bacillati</taxon>
        <taxon>Cyanobacteriota</taxon>
        <taxon>Cyanophyceae</taxon>
        <taxon>Nostocales</taxon>
        <taxon>Aphanizomenonaceae</taxon>
        <taxon>Dolichospermum</taxon>
    </lineage>
</organism>
<sequence>MGQKQVKPSQTCPKCGHQEKKSLAARTHVCPGLFHSYLTRLRMNSDSLRGEAMSNSKSRLKTTKGKFIVNVGYNRM</sequence>
<dbReference type="RefSeq" id="WP_041457489.1">
    <property type="nucleotide sequence ID" value="NZ_CP051206.1"/>
</dbReference>
<protein>
    <recommendedName>
        <fullName evidence="3">Transposase</fullName>
    </recommendedName>
</protein>
<dbReference type="AlphaFoldDB" id="A0A6H2BVM5"/>
<evidence type="ECO:0000313" key="1">
    <source>
        <dbReference type="EMBL" id="QJB42824.1"/>
    </source>
</evidence>